<comment type="caution">
    <text evidence="11">The sequence shown here is derived from an EMBL/GenBank/DDBJ whole genome shotgun (WGS) entry which is preliminary data.</text>
</comment>
<dbReference type="PANTHER" id="PTHR11157">
    <property type="entry name" value="FATTY ACID ACYL TRANSFERASE-RELATED"/>
    <property type="match status" value="1"/>
</dbReference>
<keyword evidence="2 10" id="KW-0444">Lipid biosynthesis</keyword>
<dbReference type="Pfam" id="PF01151">
    <property type="entry name" value="ELO"/>
    <property type="match status" value="1"/>
</dbReference>
<feature type="transmembrane region" description="Helical" evidence="10">
    <location>
        <begin position="82"/>
        <end position="101"/>
    </location>
</feature>
<keyword evidence="5 10" id="KW-0276">Fatty acid metabolism</keyword>
<dbReference type="EC" id="2.3.1.-" evidence="10"/>
<sequence>MSAITSYVNSRGDEFTQLFQHYPLLEYAYTPFEKNYNALPAVEFASSNPAIPVAIVCGYMAFCYFGQKWMASRPAYDLRMPLAYWNLLLSTFSFIGMARTVPHLLHNLNTMSLEENLCTDPQVSFGDGACGFWAQLFVFSKIPELIDTFFIVARKKPLIFLHWYHHVTVLLFCWHSYATEASTGLFFIAMNYSVHAVMYGYYFLMAVKMKPKWLPPQIITVAQITQMLIGTSLCVMSFVLLQKGGNCAVKKENVIAGGIMYGSYLYLFAEFAVKRFILAPKKKAAKKIV</sequence>
<gene>
    <name evidence="11" type="ORF">TeGR_g5279</name>
</gene>
<feature type="transmembrane region" description="Helical" evidence="10">
    <location>
        <begin position="184"/>
        <end position="206"/>
    </location>
</feature>
<keyword evidence="6 10" id="KW-1133">Transmembrane helix</keyword>
<dbReference type="InterPro" id="IPR030457">
    <property type="entry name" value="ELO_CS"/>
</dbReference>
<evidence type="ECO:0000313" key="12">
    <source>
        <dbReference type="Proteomes" id="UP001165060"/>
    </source>
</evidence>
<evidence type="ECO:0000313" key="11">
    <source>
        <dbReference type="EMBL" id="GMI43722.1"/>
    </source>
</evidence>
<evidence type="ECO:0000256" key="9">
    <source>
        <dbReference type="ARBA" id="ARBA00023160"/>
    </source>
</evidence>
<evidence type="ECO:0000256" key="1">
    <source>
        <dbReference type="ARBA" id="ARBA00004141"/>
    </source>
</evidence>
<proteinExistence type="inferred from homology"/>
<evidence type="ECO:0000256" key="3">
    <source>
        <dbReference type="ARBA" id="ARBA00022679"/>
    </source>
</evidence>
<keyword evidence="7 10" id="KW-0443">Lipid metabolism</keyword>
<evidence type="ECO:0000256" key="2">
    <source>
        <dbReference type="ARBA" id="ARBA00022516"/>
    </source>
</evidence>
<keyword evidence="9 10" id="KW-0275">Fatty acid biosynthesis</keyword>
<feature type="transmembrane region" description="Helical" evidence="10">
    <location>
        <begin position="160"/>
        <end position="178"/>
    </location>
</feature>
<comment type="catalytic activity">
    <reaction evidence="10">
        <text>an acyl-CoA + malonyl-CoA + H(+) = a 3-oxoacyl-CoA + CO2 + CoA</text>
        <dbReference type="Rhea" id="RHEA:50252"/>
        <dbReference type="ChEBI" id="CHEBI:15378"/>
        <dbReference type="ChEBI" id="CHEBI:16526"/>
        <dbReference type="ChEBI" id="CHEBI:57287"/>
        <dbReference type="ChEBI" id="CHEBI:57384"/>
        <dbReference type="ChEBI" id="CHEBI:58342"/>
        <dbReference type="ChEBI" id="CHEBI:90726"/>
    </reaction>
    <physiologicalReaction direction="left-to-right" evidence="10">
        <dbReference type="Rhea" id="RHEA:50253"/>
    </physiologicalReaction>
</comment>
<evidence type="ECO:0000256" key="6">
    <source>
        <dbReference type="ARBA" id="ARBA00022989"/>
    </source>
</evidence>
<evidence type="ECO:0000256" key="7">
    <source>
        <dbReference type="ARBA" id="ARBA00023098"/>
    </source>
</evidence>
<dbReference type="PANTHER" id="PTHR11157:SF17">
    <property type="entry name" value="ELONGATION OF VERY LONG CHAIN FATTY ACIDS PROTEIN 6"/>
    <property type="match status" value="1"/>
</dbReference>
<feature type="transmembrane region" description="Helical" evidence="10">
    <location>
        <begin position="218"/>
        <end position="241"/>
    </location>
</feature>
<keyword evidence="12" id="KW-1185">Reference proteome</keyword>
<dbReference type="PROSITE" id="PS01188">
    <property type="entry name" value="ELO"/>
    <property type="match status" value="1"/>
</dbReference>
<dbReference type="InterPro" id="IPR002076">
    <property type="entry name" value="ELO_fam"/>
</dbReference>
<evidence type="ECO:0000256" key="4">
    <source>
        <dbReference type="ARBA" id="ARBA00022692"/>
    </source>
</evidence>
<dbReference type="Proteomes" id="UP001165060">
    <property type="component" value="Unassembled WGS sequence"/>
</dbReference>
<comment type="subcellular location">
    <subcellularLocation>
        <location evidence="1">Membrane</location>
        <topology evidence="1">Multi-pass membrane protein</topology>
    </subcellularLocation>
</comment>
<keyword evidence="3 10" id="KW-0808">Transferase</keyword>
<evidence type="ECO:0000256" key="10">
    <source>
        <dbReference type="RuleBase" id="RU361115"/>
    </source>
</evidence>
<accession>A0ABQ6N8Z9</accession>
<evidence type="ECO:0000256" key="5">
    <source>
        <dbReference type="ARBA" id="ARBA00022832"/>
    </source>
</evidence>
<dbReference type="EMBL" id="BRYB01002360">
    <property type="protein sequence ID" value="GMI43722.1"/>
    <property type="molecule type" value="Genomic_DNA"/>
</dbReference>
<feature type="transmembrane region" description="Helical" evidence="10">
    <location>
        <begin position="253"/>
        <end position="273"/>
    </location>
</feature>
<keyword evidence="8 10" id="KW-0472">Membrane</keyword>
<evidence type="ECO:0000256" key="8">
    <source>
        <dbReference type="ARBA" id="ARBA00023136"/>
    </source>
</evidence>
<keyword evidence="4 10" id="KW-0812">Transmembrane</keyword>
<feature type="transmembrane region" description="Helical" evidence="10">
    <location>
        <begin position="50"/>
        <end position="70"/>
    </location>
</feature>
<comment type="similarity">
    <text evidence="10">Belongs to the ELO family.</text>
</comment>
<reference evidence="11 12" key="1">
    <citation type="journal article" date="2023" name="Commun. Biol.">
        <title>Genome analysis of Parmales, the sister group of diatoms, reveals the evolutionary specialization of diatoms from phago-mixotrophs to photoautotrophs.</title>
        <authorList>
            <person name="Ban H."/>
            <person name="Sato S."/>
            <person name="Yoshikawa S."/>
            <person name="Yamada K."/>
            <person name="Nakamura Y."/>
            <person name="Ichinomiya M."/>
            <person name="Sato N."/>
            <person name="Blanc-Mathieu R."/>
            <person name="Endo H."/>
            <person name="Kuwata A."/>
            <person name="Ogata H."/>
        </authorList>
    </citation>
    <scope>NUCLEOTIDE SEQUENCE [LARGE SCALE GENOMIC DNA]</scope>
</reference>
<organism evidence="11 12">
    <name type="scientific">Tetraparma gracilis</name>
    <dbReference type="NCBI Taxonomy" id="2962635"/>
    <lineage>
        <taxon>Eukaryota</taxon>
        <taxon>Sar</taxon>
        <taxon>Stramenopiles</taxon>
        <taxon>Ochrophyta</taxon>
        <taxon>Bolidophyceae</taxon>
        <taxon>Parmales</taxon>
        <taxon>Triparmaceae</taxon>
        <taxon>Tetraparma</taxon>
    </lineage>
</organism>
<protein>
    <recommendedName>
        <fullName evidence="10">Elongation of fatty acids protein</fullName>
        <ecNumber evidence="10">2.3.1.-</ecNumber>
    </recommendedName>
</protein>
<name>A0ABQ6N8Z9_9STRA</name>